<name>A0A381SJX2_9ZZZZ</name>
<evidence type="ECO:0000313" key="1">
    <source>
        <dbReference type="EMBL" id="SVA04296.1"/>
    </source>
</evidence>
<dbReference type="AlphaFoldDB" id="A0A381SJX2"/>
<accession>A0A381SJX2</accession>
<proteinExistence type="predicted"/>
<sequence>MMTTVNAHMAAQFNLGRITGSDYATVYLTAIQATVQQAVAYTIGAQKGNAEESLLFQKEVTEFAQTEQETKVAPTAGSVVGKANSLVTEQAKGFQWNADQKYLKTLLDAWAINISTAGTASTGVNALNTTGTGNINTQITNAEPT</sequence>
<reference evidence="1" key="1">
    <citation type="submission" date="2018-05" db="EMBL/GenBank/DDBJ databases">
        <authorList>
            <person name="Lanie J.A."/>
            <person name="Ng W.-L."/>
            <person name="Kazmierczak K.M."/>
            <person name="Andrzejewski T.M."/>
            <person name="Davidsen T.M."/>
            <person name="Wayne K.J."/>
            <person name="Tettelin H."/>
            <person name="Glass J.I."/>
            <person name="Rusch D."/>
            <person name="Podicherti R."/>
            <person name="Tsui H.-C.T."/>
            <person name="Winkler M.E."/>
        </authorList>
    </citation>
    <scope>NUCLEOTIDE SEQUENCE</scope>
</reference>
<organism evidence="1">
    <name type="scientific">marine metagenome</name>
    <dbReference type="NCBI Taxonomy" id="408172"/>
    <lineage>
        <taxon>unclassified sequences</taxon>
        <taxon>metagenomes</taxon>
        <taxon>ecological metagenomes</taxon>
    </lineage>
</organism>
<dbReference type="EMBL" id="UINC01003210">
    <property type="protein sequence ID" value="SVA04296.1"/>
    <property type="molecule type" value="Genomic_DNA"/>
</dbReference>
<gene>
    <name evidence="1" type="ORF">METZ01_LOCUS57150</name>
</gene>
<protein>
    <submittedName>
        <fullName evidence="1">Uncharacterized protein</fullName>
    </submittedName>
</protein>